<evidence type="ECO:0000256" key="5">
    <source>
        <dbReference type="SAM" id="MobiDB-lite"/>
    </source>
</evidence>
<feature type="domain" description="Major facilitator superfamily (MFS) profile" evidence="7">
    <location>
        <begin position="24"/>
        <end position="509"/>
    </location>
</feature>
<protein>
    <submittedName>
        <fullName evidence="8">Iron permease</fullName>
    </submittedName>
</protein>
<dbReference type="GO" id="GO:0022857">
    <property type="term" value="F:transmembrane transporter activity"/>
    <property type="evidence" value="ECO:0007669"/>
    <property type="project" value="InterPro"/>
</dbReference>
<dbReference type="InterPro" id="IPR036259">
    <property type="entry name" value="MFS_trans_sf"/>
</dbReference>
<feature type="transmembrane region" description="Helical" evidence="6">
    <location>
        <begin position="243"/>
        <end position="263"/>
    </location>
</feature>
<dbReference type="PANTHER" id="PTHR23501:SF102">
    <property type="entry name" value="DRUG TRANSPORTER, PUTATIVE (AFU_ORTHOLOGUE AFUA_3G08530)-RELATED"/>
    <property type="match status" value="1"/>
</dbReference>
<dbReference type="Gene3D" id="1.20.1250.20">
    <property type="entry name" value="MFS general substrate transporter like domains"/>
    <property type="match status" value="1"/>
</dbReference>
<organism evidence="8 9">
    <name type="scientific">Obba rivulosa</name>
    <dbReference type="NCBI Taxonomy" id="1052685"/>
    <lineage>
        <taxon>Eukaryota</taxon>
        <taxon>Fungi</taxon>
        <taxon>Dikarya</taxon>
        <taxon>Basidiomycota</taxon>
        <taxon>Agaricomycotina</taxon>
        <taxon>Agaricomycetes</taxon>
        <taxon>Polyporales</taxon>
        <taxon>Gelatoporiaceae</taxon>
        <taxon>Obba</taxon>
    </lineage>
</organism>
<feature type="transmembrane region" description="Helical" evidence="6">
    <location>
        <begin position="323"/>
        <end position="341"/>
    </location>
</feature>
<dbReference type="InterPro" id="IPR011701">
    <property type="entry name" value="MFS"/>
</dbReference>
<comment type="subcellular location">
    <subcellularLocation>
        <location evidence="1">Membrane</location>
        <topology evidence="1">Multi-pass membrane protein</topology>
    </subcellularLocation>
</comment>
<dbReference type="PROSITE" id="PS50850">
    <property type="entry name" value="MFS"/>
    <property type="match status" value="1"/>
</dbReference>
<feature type="transmembrane region" description="Helical" evidence="6">
    <location>
        <begin position="20"/>
        <end position="39"/>
    </location>
</feature>
<dbReference type="OrthoDB" id="3437016at2759"/>
<dbReference type="AlphaFoldDB" id="A0A8E2DUY1"/>
<dbReference type="GO" id="GO:0005886">
    <property type="term" value="C:plasma membrane"/>
    <property type="evidence" value="ECO:0007669"/>
    <property type="project" value="TreeGrafter"/>
</dbReference>
<dbReference type="PROSITE" id="PS00216">
    <property type="entry name" value="SUGAR_TRANSPORT_1"/>
    <property type="match status" value="1"/>
</dbReference>
<dbReference type="SUPFAM" id="SSF103473">
    <property type="entry name" value="MFS general substrate transporter"/>
    <property type="match status" value="1"/>
</dbReference>
<keyword evidence="3 6" id="KW-1133">Transmembrane helix</keyword>
<feature type="transmembrane region" description="Helical" evidence="6">
    <location>
        <begin position="59"/>
        <end position="77"/>
    </location>
</feature>
<feature type="transmembrane region" description="Helical" evidence="6">
    <location>
        <begin position="412"/>
        <end position="434"/>
    </location>
</feature>
<dbReference type="EMBL" id="KV722331">
    <property type="protein sequence ID" value="OCH96313.1"/>
    <property type="molecule type" value="Genomic_DNA"/>
</dbReference>
<feature type="transmembrane region" description="Helical" evidence="6">
    <location>
        <begin position="218"/>
        <end position="237"/>
    </location>
</feature>
<dbReference type="Proteomes" id="UP000250043">
    <property type="component" value="Unassembled WGS sequence"/>
</dbReference>
<feature type="transmembrane region" description="Helical" evidence="6">
    <location>
        <begin position="485"/>
        <end position="504"/>
    </location>
</feature>
<evidence type="ECO:0000256" key="4">
    <source>
        <dbReference type="ARBA" id="ARBA00023136"/>
    </source>
</evidence>
<feature type="region of interest" description="Disordered" evidence="5">
    <location>
        <begin position="518"/>
        <end position="548"/>
    </location>
</feature>
<evidence type="ECO:0000256" key="2">
    <source>
        <dbReference type="ARBA" id="ARBA00022692"/>
    </source>
</evidence>
<dbReference type="CDD" id="cd17502">
    <property type="entry name" value="MFS_Azr1_MDR_like"/>
    <property type="match status" value="1"/>
</dbReference>
<proteinExistence type="predicted"/>
<feature type="transmembrane region" description="Helical" evidence="6">
    <location>
        <begin position="377"/>
        <end position="400"/>
    </location>
</feature>
<gene>
    <name evidence="8" type="ORF">OBBRIDRAFT_809228</name>
</gene>
<sequence length="548" mass="58115">MSSPEPAEVPRTGKSGRGSAFWLSFIAVLSSIFLSAMDLTGVSTILPTVTADLNGGDNYVWVGSAYALASTAILPLTGGLADIFGRKPVMLVAIVFFALGSALAGAAQNMNMMIAARTIQGLGGGSITNLTSIIISDLVPLAERGLFQGILGLTWSLASGMGPPIGGALAEKASWRWLFYINLPITGIAFTLVLLFLRVRTPPGTMQEKVRRVDWFGNLIIIAGTTVAVLGLTWAGGRYSWGSAHVLAPLILGLVTIGVWVLYELRVPPNPTIPFKILANRTSLAGYLGTFAHGITSISLIYYLPVYFQACLGASPIRSGVEMLATALVIAPFALVCGIMVKTSKKYRPANYLGWVLSAIGFGVLSLLKANSPTSKWVGYQLLVSAGTGLIFSATIFPVLAPMPVTMAAPALAFFAFTRAFAQTWGLTIASTILQNQLQKNLPVAFTSQFPSGQELAFAAIPSINNLPEPLRDEVRAAFAKSMSIIWKSMIGICALGFISLLLLQEVEMKVEKDNTFGLDHKNNSEPGSSTASTVHGEGHSTPVAEKV</sequence>
<evidence type="ECO:0000256" key="6">
    <source>
        <dbReference type="SAM" id="Phobius"/>
    </source>
</evidence>
<evidence type="ECO:0000259" key="7">
    <source>
        <dbReference type="PROSITE" id="PS50850"/>
    </source>
</evidence>
<dbReference type="InterPro" id="IPR005829">
    <property type="entry name" value="Sugar_transporter_CS"/>
</dbReference>
<dbReference type="InterPro" id="IPR020846">
    <property type="entry name" value="MFS_dom"/>
</dbReference>
<evidence type="ECO:0000256" key="3">
    <source>
        <dbReference type="ARBA" id="ARBA00022989"/>
    </source>
</evidence>
<feature type="transmembrane region" description="Helical" evidence="6">
    <location>
        <begin position="284"/>
        <end position="303"/>
    </location>
</feature>
<accession>A0A8E2DUY1</accession>
<keyword evidence="9" id="KW-1185">Reference proteome</keyword>
<keyword evidence="2 6" id="KW-0812">Transmembrane</keyword>
<name>A0A8E2DUY1_9APHY</name>
<keyword evidence="4 6" id="KW-0472">Membrane</keyword>
<dbReference type="PRINTS" id="PR01036">
    <property type="entry name" value="TCRTETB"/>
</dbReference>
<dbReference type="Pfam" id="PF07690">
    <property type="entry name" value="MFS_1"/>
    <property type="match status" value="1"/>
</dbReference>
<dbReference type="PANTHER" id="PTHR23501">
    <property type="entry name" value="MAJOR FACILITATOR SUPERFAMILY"/>
    <property type="match status" value="1"/>
</dbReference>
<evidence type="ECO:0000313" key="8">
    <source>
        <dbReference type="EMBL" id="OCH96313.1"/>
    </source>
</evidence>
<evidence type="ECO:0000256" key="1">
    <source>
        <dbReference type="ARBA" id="ARBA00004141"/>
    </source>
</evidence>
<evidence type="ECO:0000313" key="9">
    <source>
        <dbReference type="Proteomes" id="UP000250043"/>
    </source>
</evidence>
<feature type="transmembrane region" description="Helical" evidence="6">
    <location>
        <begin position="353"/>
        <end position="371"/>
    </location>
</feature>
<reference evidence="8 9" key="1">
    <citation type="submission" date="2016-07" db="EMBL/GenBank/DDBJ databases">
        <title>Draft genome of the white-rot fungus Obba rivulosa 3A-2.</title>
        <authorList>
            <consortium name="DOE Joint Genome Institute"/>
            <person name="Miettinen O."/>
            <person name="Riley R."/>
            <person name="Acob R."/>
            <person name="Barry K."/>
            <person name="Cullen D."/>
            <person name="De Vries R."/>
            <person name="Hainaut M."/>
            <person name="Hatakka A."/>
            <person name="Henrissat B."/>
            <person name="Hilden K."/>
            <person name="Kuo R."/>
            <person name="Labutti K."/>
            <person name="Lipzen A."/>
            <person name="Makela M.R."/>
            <person name="Sandor L."/>
            <person name="Spatafora J.W."/>
            <person name="Grigoriev I.V."/>
            <person name="Hibbett D.S."/>
        </authorList>
    </citation>
    <scope>NUCLEOTIDE SEQUENCE [LARGE SCALE GENOMIC DNA]</scope>
    <source>
        <strain evidence="8 9">3A-2</strain>
    </source>
</reference>
<feature type="compositionally biased region" description="Polar residues" evidence="5">
    <location>
        <begin position="525"/>
        <end position="534"/>
    </location>
</feature>
<feature type="transmembrane region" description="Helical" evidence="6">
    <location>
        <begin position="177"/>
        <end position="197"/>
    </location>
</feature>
<feature type="transmembrane region" description="Helical" evidence="6">
    <location>
        <begin position="89"/>
        <end position="107"/>
    </location>
</feature>